<proteinExistence type="predicted"/>
<organism evidence="1 2">
    <name type="scientific">Corynebacterium liangguodongii</name>
    <dbReference type="NCBI Taxonomy" id="2079535"/>
    <lineage>
        <taxon>Bacteria</taxon>
        <taxon>Bacillati</taxon>
        <taxon>Actinomycetota</taxon>
        <taxon>Actinomycetes</taxon>
        <taxon>Mycobacteriales</taxon>
        <taxon>Corynebacteriaceae</taxon>
        <taxon>Corynebacterium</taxon>
    </lineage>
</organism>
<accession>A0A2S0WG23</accession>
<dbReference type="EMBL" id="CP026948">
    <property type="protein sequence ID" value="AWB84725.1"/>
    <property type="molecule type" value="Genomic_DNA"/>
</dbReference>
<dbReference type="KEGG" id="clia:C3E79_09765"/>
<sequence length="103" mass="10758">MLLLLRASSPTLGRMNAIQLSTETSLAARRALPGWPALPEARLSAGQAAAGLASFQQRARSLVDAPSAAARTRCASIASFAAEVISLDRRLAEALTRCADGRP</sequence>
<dbReference type="AlphaFoldDB" id="A0A2S0WG23"/>
<keyword evidence="2" id="KW-1185">Reference proteome</keyword>
<reference evidence="2" key="1">
    <citation type="submission" date="2018-01" db="EMBL/GenBank/DDBJ databases">
        <authorList>
            <person name="Li J."/>
        </authorList>
    </citation>
    <scope>NUCLEOTIDE SEQUENCE [LARGE SCALE GENOMIC DNA]</scope>
    <source>
        <strain evidence="2">2184</strain>
    </source>
</reference>
<dbReference type="Proteomes" id="UP000244754">
    <property type="component" value="Chromosome"/>
</dbReference>
<gene>
    <name evidence="1" type="ORF">C3E79_09765</name>
</gene>
<evidence type="ECO:0000313" key="2">
    <source>
        <dbReference type="Proteomes" id="UP000244754"/>
    </source>
</evidence>
<evidence type="ECO:0000313" key="1">
    <source>
        <dbReference type="EMBL" id="AWB84725.1"/>
    </source>
</evidence>
<protein>
    <submittedName>
        <fullName evidence="1">Uncharacterized protein</fullName>
    </submittedName>
</protein>
<name>A0A2S0WG23_9CORY</name>